<reference evidence="14" key="1">
    <citation type="submission" date="2021-11" db="EMBL/GenBank/DDBJ databases">
        <authorList>
            <person name="Qingchun L."/>
            <person name="Dong Z."/>
            <person name="Zongwei Q."/>
            <person name="Jia Z."/>
            <person name="Duotao L."/>
        </authorList>
    </citation>
    <scope>NUCLEOTIDE SEQUENCE</scope>
    <source>
        <strain evidence="14">WLY-B-L2</strain>
    </source>
</reference>
<evidence type="ECO:0000256" key="7">
    <source>
        <dbReference type="ARBA" id="ARBA00022857"/>
    </source>
</evidence>
<dbReference type="Proteomes" id="UP001165422">
    <property type="component" value="Unassembled WGS sequence"/>
</dbReference>
<evidence type="ECO:0000256" key="10">
    <source>
        <dbReference type="ARBA" id="ARBA00048793"/>
    </source>
</evidence>
<keyword evidence="8 11" id="KW-0560">Oxidoreductase</keyword>
<dbReference type="Pfam" id="PF08546">
    <property type="entry name" value="ApbA_C"/>
    <property type="match status" value="1"/>
</dbReference>
<comment type="pathway">
    <text evidence="2 11">Cofactor biosynthesis; (R)-pantothenate biosynthesis; (R)-pantoate from 3-methyl-2-oxobutanoate: step 2/2.</text>
</comment>
<dbReference type="SUPFAM" id="SSF48179">
    <property type="entry name" value="6-phosphogluconate dehydrogenase C-terminal domain-like"/>
    <property type="match status" value="1"/>
</dbReference>
<organism evidence="14 15">
    <name type="scientific">Clostridium aromativorans</name>
    <dbReference type="NCBI Taxonomy" id="2836848"/>
    <lineage>
        <taxon>Bacteria</taxon>
        <taxon>Bacillati</taxon>
        <taxon>Bacillota</taxon>
        <taxon>Clostridia</taxon>
        <taxon>Eubacteriales</taxon>
        <taxon>Clostridiaceae</taxon>
        <taxon>Clostridium</taxon>
    </lineage>
</organism>
<evidence type="ECO:0000256" key="2">
    <source>
        <dbReference type="ARBA" id="ARBA00004994"/>
    </source>
</evidence>
<dbReference type="InterPro" id="IPR013752">
    <property type="entry name" value="KPA_reductase"/>
</dbReference>
<accession>A0ABS8N600</accession>
<feature type="domain" description="Ketopantoate reductase C-terminal" evidence="13">
    <location>
        <begin position="177"/>
        <end position="301"/>
    </location>
</feature>
<dbReference type="EMBL" id="JAJJPB010000011">
    <property type="protein sequence ID" value="MCC9295227.1"/>
    <property type="molecule type" value="Genomic_DNA"/>
</dbReference>
<dbReference type="InterPro" id="IPR003710">
    <property type="entry name" value="ApbA"/>
</dbReference>
<evidence type="ECO:0000256" key="3">
    <source>
        <dbReference type="ARBA" id="ARBA00007870"/>
    </source>
</evidence>
<dbReference type="RefSeq" id="WP_229981508.1">
    <property type="nucleotide sequence ID" value="NZ_JAJJPB010000011.1"/>
</dbReference>
<evidence type="ECO:0000256" key="6">
    <source>
        <dbReference type="ARBA" id="ARBA00022655"/>
    </source>
</evidence>
<dbReference type="InterPro" id="IPR036291">
    <property type="entry name" value="NAD(P)-bd_dom_sf"/>
</dbReference>
<dbReference type="SUPFAM" id="SSF51735">
    <property type="entry name" value="NAD(P)-binding Rossmann-fold domains"/>
    <property type="match status" value="1"/>
</dbReference>
<dbReference type="PANTHER" id="PTHR43765">
    <property type="entry name" value="2-DEHYDROPANTOATE 2-REDUCTASE-RELATED"/>
    <property type="match status" value="1"/>
</dbReference>
<comment type="similarity">
    <text evidence="3 11">Belongs to the ketopantoate reductase family.</text>
</comment>
<keyword evidence="7 11" id="KW-0521">NADP</keyword>
<evidence type="ECO:0000256" key="11">
    <source>
        <dbReference type="RuleBase" id="RU362068"/>
    </source>
</evidence>
<keyword evidence="15" id="KW-1185">Reference proteome</keyword>
<evidence type="ECO:0000256" key="1">
    <source>
        <dbReference type="ARBA" id="ARBA00002919"/>
    </source>
</evidence>
<protein>
    <recommendedName>
        <fullName evidence="5 11">2-dehydropantoate 2-reductase</fullName>
        <ecNumber evidence="4 11">1.1.1.169</ecNumber>
    </recommendedName>
    <alternativeName>
        <fullName evidence="9 11">Ketopantoate reductase</fullName>
    </alternativeName>
</protein>
<dbReference type="InterPro" id="IPR008927">
    <property type="entry name" value="6-PGluconate_DH-like_C_sf"/>
</dbReference>
<name>A0ABS8N600_9CLOT</name>
<dbReference type="Gene3D" id="1.10.1040.10">
    <property type="entry name" value="N-(1-d-carboxylethyl)-l-norvaline Dehydrogenase, domain 2"/>
    <property type="match status" value="1"/>
</dbReference>
<dbReference type="InterPro" id="IPR050838">
    <property type="entry name" value="Ketopantoate_reductase"/>
</dbReference>
<dbReference type="Pfam" id="PF02558">
    <property type="entry name" value="ApbA"/>
    <property type="match status" value="1"/>
</dbReference>
<comment type="function">
    <text evidence="1 11">Catalyzes the NADPH-dependent reduction of ketopantoate into pantoic acid.</text>
</comment>
<dbReference type="InterPro" id="IPR013328">
    <property type="entry name" value="6PGD_dom2"/>
</dbReference>
<gene>
    <name evidence="14" type="ORF">LN736_10205</name>
</gene>
<evidence type="ECO:0000259" key="13">
    <source>
        <dbReference type="Pfam" id="PF08546"/>
    </source>
</evidence>
<proteinExistence type="inferred from homology"/>
<dbReference type="EC" id="1.1.1.169" evidence="4 11"/>
<evidence type="ECO:0000256" key="4">
    <source>
        <dbReference type="ARBA" id="ARBA00013014"/>
    </source>
</evidence>
<dbReference type="PANTHER" id="PTHR43765:SF2">
    <property type="entry name" value="2-DEHYDROPANTOATE 2-REDUCTASE"/>
    <property type="match status" value="1"/>
</dbReference>
<dbReference type="Gene3D" id="3.40.50.720">
    <property type="entry name" value="NAD(P)-binding Rossmann-like Domain"/>
    <property type="match status" value="1"/>
</dbReference>
<feature type="domain" description="Ketopantoate reductase N-terminal" evidence="12">
    <location>
        <begin position="3"/>
        <end position="148"/>
    </location>
</feature>
<evidence type="ECO:0000256" key="8">
    <source>
        <dbReference type="ARBA" id="ARBA00023002"/>
    </source>
</evidence>
<evidence type="ECO:0000313" key="14">
    <source>
        <dbReference type="EMBL" id="MCC9295227.1"/>
    </source>
</evidence>
<dbReference type="NCBIfam" id="TIGR00745">
    <property type="entry name" value="apbA_panE"/>
    <property type="match status" value="1"/>
</dbReference>
<sequence length="304" mass="32669">MKIAIIGAGAMGSLYGGYLSRVSSKVYLVDVWQQHVDAINEEGLKIDEKDHAVIVKPEAVNDAASVGPVDLAIIFVKSINTPAAMEKNAVIFGPNTLILSLQNGYGNIEKIAKYADINNIIAGTTAHGATMIEPAHIKHAGCGETNIGWAKSKNDKRIYEISEVLNSAGFKTVVSDNVMELIWSKLIINVGINALTAILKLKNGDLLAGNETKDLMRMSVNEAVKVAKAKGTEFNGSDMVKKVMDVAFATSENKSSMLQDILNGRKTEIDTINGAIVNEGEKFSIDTPVNLILTNLVKALEKSK</sequence>
<keyword evidence="6 11" id="KW-0566">Pantothenate biosynthesis</keyword>
<evidence type="ECO:0000313" key="15">
    <source>
        <dbReference type="Proteomes" id="UP001165422"/>
    </source>
</evidence>
<comment type="caution">
    <text evidence="14">The sequence shown here is derived from an EMBL/GenBank/DDBJ whole genome shotgun (WGS) entry which is preliminary data.</text>
</comment>
<evidence type="ECO:0000256" key="9">
    <source>
        <dbReference type="ARBA" id="ARBA00032024"/>
    </source>
</evidence>
<evidence type="ECO:0000256" key="5">
    <source>
        <dbReference type="ARBA" id="ARBA00019465"/>
    </source>
</evidence>
<comment type="catalytic activity">
    <reaction evidence="10 11">
        <text>(R)-pantoate + NADP(+) = 2-dehydropantoate + NADPH + H(+)</text>
        <dbReference type="Rhea" id="RHEA:16233"/>
        <dbReference type="ChEBI" id="CHEBI:11561"/>
        <dbReference type="ChEBI" id="CHEBI:15378"/>
        <dbReference type="ChEBI" id="CHEBI:15980"/>
        <dbReference type="ChEBI" id="CHEBI:57783"/>
        <dbReference type="ChEBI" id="CHEBI:58349"/>
        <dbReference type="EC" id="1.1.1.169"/>
    </reaction>
</comment>
<evidence type="ECO:0000259" key="12">
    <source>
        <dbReference type="Pfam" id="PF02558"/>
    </source>
</evidence>
<dbReference type="InterPro" id="IPR013332">
    <property type="entry name" value="KPR_N"/>
</dbReference>